<keyword evidence="6" id="KW-0560">Oxidoreductase</keyword>
<dbReference type="FunFam" id="1.20.140.10:FF:000018">
    <property type="entry name" value="Acyl-CoA dehydrogenase family member 10"/>
    <property type="match status" value="1"/>
</dbReference>
<feature type="domain" description="Acyl-CoA dehydrogenase/oxidase C-terminal" evidence="7">
    <location>
        <begin position="249"/>
        <end position="397"/>
    </location>
</feature>
<feature type="domain" description="Acyl-CoA oxidase/dehydrogenase middle" evidence="8">
    <location>
        <begin position="136"/>
        <end position="231"/>
    </location>
</feature>
<dbReference type="InterPro" id="IPR037069">
    <property type="entry name" value="AcylCoA_DH/ox_N_sf"/>
</dbReference>
<dbReference type="PANTHER" id="PTHR48083:SF13">
    <property type="entry name" value="ACYL-COA DEHYDROGENASE FAMILY MEMBER 11"/>
    <property type="match status" value="1"/>
</dbReference>
<evidence type="ECO:0000256" key="5">
    <source>
        <dbReference type="ARBA" id="ARBA00022827"/>
    </source>
</evidence>
<dbReference type="EMBL" id="FCOM02000007">
    <property type="protein sequence ID" value="SAL49681.1"/>
    <property type="molecule type" value="Genomic_DNA"/>
</dbReference>
<evidence type="ECO:0000313" key="11">
    <source>
        <dbReference type="Proteomes" id="UP000055019"/>
    </source>
</evidence>
<comment type="subunit">
    <text evidence="3">Homodimer.</text>
</comment>
<comment type="caution">
    <text evidence="10">The sequence shown here is derived from an EMBL/GenBank/DDBJ whole genome shotgun (WGS) entry which is preliminary data.</text>
</comment>
<dbReference type="InterPro" id="IPR009100">
    <property type="entry name" value="AcylCoA_DH/oxidase_NM_dom_sf"/>
</dbReference>
<gene>
    <name evidence="10" type="ORF">AWB74_02323</name>
</gene>
<dbReference type="InterPro" id="IPR036250">
    <property type="entry name" value="AcylCo_DH-like_C"/>
</dbReference>
<evidence type="ECO:0000256" key="6">
    <source>
        <dbReference type="ARBA" id="ARBA00023002"/>
    </source>
</evidence>
<evidence type="ECO:0000256" key="2">
    <source>
        <dbReference type="ARBA" id="ARBA00009347"/>
    </source>
</evidence>
<organism evidence="10 11">
    <name type="scientific">Caballeronia arvi</name>
    <dbReference type="NCBI Taxonomy" id="1777135"/>
    <lineage>
        <taxon>Bacteria</taxon>
        <taxon>Pseudomonadati</taxon>
        <taxon>Pseudomonadota</taxon>
        <taxon>Betaproteobacteria</taxon>
        <taxon>Burkholderiales</taxon>
        <taxon>Burkholderiaceae</taxon>
        <taxon>Caballeronia</taxon>
    </lineage>
</organism>
<dbReference type="GO" id="GO:0005737">
    <property type="term" value="C:cytoplasm"/>
    <property type="evidence" value="ECO:0007669"/>
    <property type="project" value="TreeGrafter"/>
</dbReference>
<dbReference type="GO" id="GO:0050660">
    <property type="term" value="F:flavin adenine dinucleotide binding"/>
    <property type="evidence" value="ECO:0007669"/>
    <property type="project" value="InterPro"/>
</dbReference>
<protein>
    <submittedName>
        <fullName evidence="10">Acyl-CoA dehydrogenase</fullName>
    </submittedName>
</protein>
<dbReference type="Gene3D" id="1.20.140.10">
    <property type="entry name" value="Butyryl-CoA Dehydrogenase, subunit A, domain 3"/>
    <property type="match status" value="1"/>
</dbReference>
<dbReference type="AlphaFoldDB" id="A0A158I0M7"/>
<evidence type="ECO:0000256" key="4">
    <source>
        <dbReference type="ARBA" id="ARBA00022630"/>
    </source>
</evidence>
<dbReference type="OrthoDB" id="9769473at2"/>
<dbReference type="Pfam" id="PF02771">
    <property type="entry name" value="Acyl-CoA_dh_N"/>
    <property type="match status" value="1"/>
</dbReference>
<dbReference type="InterPro" id="IPR046373">
    <property type="entry name" value="Acyl-CoA_Oxase/DH_mid-dom_sf"/>
</dbReference>
<dbReference type="PANTHER" id="PTHR48083">
    <property type="entry name" value="MEDIUM-CHAIN SPECIFIC ACYL-COA DEHYDROGENASE, MITOCHONDRIAL-RELATED"/>
    <property type="match status" value="1"/>
</dbReference>
<evidence type="ECO:0000259" key="8">
    <source>
        <dbReference type="Pfam" id="PF02770"/>
    </source>
</evidence>
<dbReference type="Pfam" id="PF02770">
    <property type="entry name" value="Acyl-CoA_dh_M"/>
    <property type="match status" value="1"/>
</dbReference>
<dbReference type="GO" id="GO:0003995">
    <property type="term" value="F:acyl-CoA dehydrogenase activity"/>
    <property type="evidence" value="ECO:0007669"/>
    <property type="project" value="TreeGrafter"/>
</dbReference>
<evidence type="ECO:0000259" key="7">
    <source>
        <dbReference type="Pfam" id="PF00441"/>
    </source>
</evidence>
<dbReference type="InterPro" id="IPR009075">
    <property type="entry name" value="AcylCo_DH/oxidase_C"/>
</dbReference>
<evidence type="ECO:0000256" key="1">
    <source>
        <dbReference type="ARBA" id="ARBA00001974"/>
    </source>
</evidence>
<dbReference type="SUPFAM" id="SSF56645">
    <property type="entry name" value="Acyl-CoA dehydrogenase NM domain-like"/>
    <property type="match status" value="1"/>
</dbReference>
<evidence type="ECO:0000259" key="9">
    <source>
        <dbReference type="Pfam" id="PF02771"/>
    </source>
</evidence>
<dbReference type="RefSeq" id="WP_061146888.1">
    <property type="nucleotide sequence ID" value="NZ_FCOM02000007.1"/>
</dbReference>
<comment type="similarity">
    <text evidence="2">Belongs to the acyl-CoA dehydrogenase family.</text>
</comment>
<dbReference type="SUPFAM" id="SSF47203">
    <property type="entry name" value="Acyl-CoA dehydrogenase C-terminal domain-like"/>
    <property type="match status" value="1"/>
</dbReference>
<feature type="domain" description="Acyl-CoA dehydrogenase/oxidase N-terminal" evidence="9">
    <location>
        <begin position="7"/>
        <end position="132"/>
    </location>
</feature>
<dbReference type="InterPro" id="IPR050741">
    <property type="entry name" value="Acyl-CoA_dehydrogenase"/>
</dbReference>
<dbReference type="GO" id="GO:0033539">
    <property type="term" value="P:fatty acid beta-oxidation using acyl-CoA dehydrogenase"/>
    <property type="evidence" value="ECO:0007669"/>
    <property type="project" value="TreeGrafter"/>
</dbReference>
<dbReference type="InterPro" id="IPR013786">
    <property type="entry name" value="AcylCoA_DH/ox_N"/>
</dbReference>
<dbReference type="FunFam" id="2.40.110.10:FF:000002">
    <property type="entry name" value="Acyl-CoA dehydrogenase fadE12"/>
    <property type="match status" value="1"/>
</dbReference>
<sequence length="407" mass="44848">MNFDYTPKVQALRDKLLAFFDAHIYPNERAYAEEIAANRASGNAWVPTRLIESLKEKARTEGLWNLFLPSSERGAGLTNLEYAPLCEIMGRVPWAPEVFNCSAPDTGNMETIERYGTDAQKAQWLEPLLRGEIRSAFLMTEPEVASSDATNIRCSIARDGDNYVIDGHKWWSSGAGDPRCKVYIVMGKTDTQAPKHAQQSMILVPADAVGITMHRPLNVFGYDDAPHGHMDITLDKVRVPATNMLLGEGRGFEIAQGRLGPGRIHHCMRLIGLAERALELMTKRTMERVAFGKPIAQHGVTQERIAEARIMIEQARLLTLKAAYMMDTVGNKGARGEIAMIKVVAPNIACQVIDWAIQSHGAGGICDDFPLAYAYASARTLRLADGPDEVHRNAIAKLELGKYASGS</sequence>
<proteinExistence type="inferred from homology"/>
<keyword evidence="11" id="KW-1185">Reference proteome</keyword>
<accession>A0A158I0M7</accession>
<comment type="cofactor">
    <cofactor evidence="1">
        <name>FAD</name>
        <dbReference type="ChEBI" id="CHEBI:57692"/>
    </cofactor>
</comment>
<dbReference type="Gene3D" id="1.10.540.10">
    <property type="entry name" value="Acyl-CoA dehydrogenase/oxidase, N-terminal domain"/>
    <property type="match status" value="1"/>
</dbReference>
<dbReference type="InterPro" id="IPR006091">
    <property type="entry name" value="Acyl-CoA_Oxase/DH_mid-dom"/>
</dbReference>
<keyword evidence="4" id="KW-0285">Flavoprotein</keyword>
<dbReference type="Gene3D" id="2.40.110.10">
    <property type="entry name" value="Butyryl-CoA Dehydrogenase, subunit A, domain 2"/>
    <property type="match status" value="1"/>
</dbReference>
<dbReference type="Pfam" id="PF00441">
    <property type="entry name" value="Acyl-CoA_dh_1"/>
    <property type="match status" value="1"/>
</dbReference>
<dbReference type="Proteomes" id="UP000055019">
    <property type="component" value="Unassembled WGS sequence"/>
</dbReference>
<evidence type="ECO:0000256" key="3">
    <source>
        <dbReference type="ARBA" id="ARBA00011738"/>
    </source>
</evidence>
<reference evidence="10" key="1">
    <citation type="submission" date="2016-01" db="EMBL/GenBank/DDBJ databases">
        <authorList>
            <person name="Peeters C."/>
        </authorList>
    </citation>
    <scope>NUCLEOTIDE SEQUENCE [LARGE SCALE GENOMIC DNA]</scope>
    <source>
        <strain evidence="10">LMG 29317</strain>
    </source>
</reference>
<keyword evidence="5" id="KW-0274">FAD</keyword>
<name>A0A158I0M7_9BURK</name>
<evidence type="ECO:0000313" key="10">
    <source>
        <dbReference type="EMBL" id="SAL49681.1"/>
    </source>
</evidence>